<dbReference type="GO" id="GO:0005886">
    <property type="term" value="C:plasma membrane"/>
    <property type="evidence" value="ECO:0007669"/>
    <property type="project" value="UniProtKB-SubCell"/>
</dbReference>
<keyword evidence="3" id="KW-0597">Phosphoprotein</keyword>
<evidence type="ECO:0000256" key="9">
    <source>
        <dbReference type="SAM" id="Phobius"/>
    </source>
</evidence>
<evidence type="ECO:0000313" key="11">
    <source>
        <dbReference type="EMBL" id="GBG08602.1"/>
    </source>
</evidence>
<feature type="domain" description="HAMP" evidence="10">
    <location>
        <begin position="321"/>
        <end position="373"/>
    </location>
</feature>
<evidence type="ECO:0000256" key="8">
    <source>
        <dbReference type="ARBA" id="ARBA00023136"/>
    </source>
</evidence>
<organism evidence="11 12">
    <name type="scientific">Paenibacillus agaridevorans</name>
    <dbReference type="NCBI Taxonomy" id="171404"/>
    <lineage>
        <taxon>Bacteria</taxon>
        <taxon>Bacillati</taxon>
        <taxon>Bacillota</taxon>
        <taxon>Bacilli</taxon>
        <taxon>Bacillales</taxon>
        <taxon>Paenibacillaceae</taxon>
        <taxon>Paenibacillus</taxon>
    </lineage>
</organism>
<feature type="transmembrane region" description="Helical" evidence="9">
    <location>
        <begin position="299"/>
        <end position="323"/>
    </location>
</feature>
<dbReference type="Gene3D" id="1.10.287.130">
    <property type="match status" value="1"/>
</dbReference>
<dbReference type="InterPro" id="IPR003660">
    <property type="entry name" value="HAMP_dom"/>
</dbReference>
<dbReference type="Pfam" id="PF02518">
    <property type="entry name" value="HATPase_c"/>
    <property type="match status" value="1"/>
</dbReference>
<dbReference type="PANTHER" id="PTHR34220:SF7">
    <property type="entry name" value="SENSOR HISTIDINE KINASE YPDA"/>
    <property type="match status" value="1"/>
</dbReference>
<dbReference type="InterPro" id="IPR033479">
    <property type="entry name" value="dCache_1"/>
</dbReference>
<accession>A0A2R5EPJ9</accession>
<dbReference type="GO" id="GO:0000155">
    <property type="term" value="F:phosphorelay sensor kinase activity"/>
    <property type="evidence" value="ECO:0007669"/>
    <property type="project" value="InterPro"/>
</dbReference>
<gene>
    <name evidence="11" type="ORF">PAT3040_03190</name>
</gene>
<keyword evidence="7 9" id="KW-1133">Transmembrane helix</keyword>
<proteinExistence type="predicted"/>
<dbReference type="PANTHER" id="PTHR34220">
    <property type="entry name" value="SENSOR HISTIDINE KINASE YPDA"/>
    <property type="match status" value="1"/>
</dbReference>
<evidence type="ECO:0000256" key="7">
    <source>
        <dbReference type="ARBA" id="ARBA00022989"/>
    </source>
</evidence>
<keyword evidence="4" id="KW-0808">Transferase</keyword>
<keyword evidence="6 11" id="KW-0418">Kinase</keyword>
<dbReference type="SMART" id="SM00304">
    <property type="entry name" value="HAMP"/>
    <property type="match status" value="1"/>
</dbReference>
<evidence type="ECO:0000256" key="4">
    <source>
        <dbReference type="ARBA" id="ARBA00022679"/>
    </source>
</evidence>
<dbReference type="SUPFAM" id="SSF55874">
    <property type="entry name" value="ATPase domain of HSP90 chaperone/DNA topoisomerase II/histidine kinase"/>
    <property type="match status" value="1"/>
</dbReference>
<dbReference type="InterPro" id="IPR003594">
    <property type="entry name" value="HATPase_dom"/>
</dbReference>
<evidence type="ECO:0000313" key="12">
    <source>
        <dbReference type="Proteomes" id="UP000245202"/>
    </source>
</evidence>
<keyword evidence="8 9" id="KW-0472">Membrane</keyword>
<keyword evidence="2" id="KW-1003">Cell membrane</keyword>
<dbReference type="SUPFAM" id="SSF158472">
    <property type="entry name" value="HAMP domain-like"/>
    <property type="match status" value="1"/>
</dbReference>
<evidence type="ECO:0000256" key="3">
    <source>
        <dbReference type="ARBA" id="ARBA00022553"/>
    </source>
</evidence>
<dbReference type="InterPro" id="IPR050640">
    <property type="entry name" value="Bact_2-comp_sensor_kinase"/>
</dbReference>
<sequence>MTMGRRSWARLSLRKKALIIFLLFVILPTVGVGVIVQYNYQLVLREQYISAIQRNLDNVTSQLSEQTKMVTDMADYLILSPDMRQYLRTSPPLGDQQKADLKNDIENFLTFQLMSKSYIRSIEIVGNNGNSIGMGEPFTGDESGWQVQAIAKKGGLFWTQGYALESAWYGQVNVFSLIRVLNSYVDITRPLGLLTIRLDEQSMVSELEKGILNDSSGQVYLLGAEGELLLASNDQTPQDYKPYAEQINELARGKRSFSTVEVNGEPHMTLYHRMPITDWTIVAMIPESHISEQFRSAEWMMTAILAAIIVLALAAFYGFNYMIIRPILRLKKETVRVAGGDFSVRVPVESQDEIADLNRKFNAMVGTIEELIEHKYKLELNERESELKLLQNQIDPHFLYNTLDMIRWTARLEKADKSSRLIEMLSKFFRARVGNNQHQTTLAKEMEFVQAYLFLQQYRLGDKLAYKLHLEAEIEEAPTLRASIQPLVENFFKHGVDKSKPVHIVEVIAYRHEEDIWVDVSDNGKGMTPERKKEIIEAIQGSHSLEPMMGKRGALHNIHERMTISFGQQYGLQIVESSPEGTVIRLRLPLPNAES</sequence>
<evidence type="ECO:0000256" key="2">
    <source>
        <dbReference type="ARBA" id="ARBA00022475"/>
    </source>
</evidence>
<dbReference type="InterPro" id="IPR010559">
    <property type="entry name" value="Sig_transdc_His_kin_internal"/>
</dbReference>
<dbReference type="PROSITE" id="PS50885">
    <property type="entry name" value="HAMP"/>
    <property type="match status" value="1"/>
</dbReference>
<dbReference type="Gene3D" id="3.30.565.10">
    <property type="entry name" value="Histidine kinase-like ATPase, C-terminal domain"/>
    <property type="match status" value="1"/>
</dbReference>
<keyword evidence="5 9" id="KW-0812">Transmembrane</keyword>
<dbReference type="AlphaFoldDB" id="A0A2R5EPJ9"/>
<comment type="subcellular location">
    <subcellularLocation>
        <location evidence="1">Cell membrane</location>
        <topology evidence="1">Multi-pass membrane protein</topology>
    </subcellularLocation>
</comment>
<dbReference type="CDD" id="cd06225">
    <property type="entry name" value="HAMP"/>
    <property type="match status" value="1"/>
</dbReference>
<dbReference type="EMBL" id="BDQX01000171">
    <property type="protein sequence ID" value="GBG08602.1"/>
    <property type="molecule type" value="Genomic_DNA"/>
</dbReference>
<dbReference type="Pfam" id="PF02743">
    <property type="entry name" value="dCache_1"/>
    <property type="match status" value="1"/>
</dbReference>
<dbReference type="Proteomes" id="UP000245202">
    <property type="component" value="Unassembled WGS sequence"/>
</dbReference>
<dbReference type="Gene3D" id="3.30.450.20">
    <property type="entry name" value="PAS domain"/>
    <property type="match status" value="1"/>
</dbReference>
<reference evidence="11 12" key="1">
    <citation type="submission" date="2017-08" db="EMBL/GenBank/DDBJ databases">
        <title>Substantial Increase in Enzyme Production by Combined Drug-Resistance Mutations in Paenibacillus agaridevorans.</title>
        <authorList>
            <person name="Tanaka Y."/>
            <person name="Funane K."/>
            <person name="Hosaka T."/>
            <person name="Shiwa Y."/>
            <person name="Fujita N."/>
            <person name="Miyazaki T."/>
            <person name="Yoshikawa H."/>
            <person name="Murakami K."/>
            <person name="Kasahara K."/>
            <person name="Inaoka T."/>
            <person name="Hiraga Y."/>
            <person name="Ochi K."/>
        </authorList>
    </citation>
    <scope>NUCLEOTIDE SEQUENCE [LARGE SCALE GENOMIC DNA]</scope>
    <source>
        <strain evidence="11 12">T-3040</strain>
    </source>
</reference>
<comment type="caution">
    <text evidence="11">The sequence shown here is derived from an EMBL/GenBank/DDBJ whole genome shotgun (WGS) entry which is preliminary data.</text>
</comment>
<evidence type="ECO:0000256" key="1">
    <source>
        <dbReference type="ARBA" id="ARBA00004651"/>
    </source>
</evidence>
<protein>
    <submittedName>
        <fullName evidence="11">Two-component sensor histidine kinase</fullName>
    </submittedName>
</protein>
<keyword evidence="12" id="KW-1185">Reference proteome</keyword>
<dbReference type="Pfam" id="PF00672">
    <property type="entry name" value="HAMP"/>
    <property type="match status" value="1"/>
</dbReference>
<dbReference type="InterPro" id="IPR036890">
    <property type="entry name" value="HATPase_C_sf"/>
</dbReference>
<evidence type="ECO:0000256" key="5">
    <source>
        <dbReference type="ARBA" id="ARBA00022692"/>
    </source>
</evidence>
<dbReference type="Pfam" id="PF06580">
    <property type="entry name" value="His_kinase"/>
    <property type="match status" value="1"/>
</dbReference>
<name>A0A2R5EPJ9_9BACL</name>
<evidence type="ECO:0000259" key="10">
    <source>
        <dbReference type="PROSITE" id="PS50885"/>
    </source>
</evidence>
<evidence type="ECO:0000256" key="6">
    <source>
        <dbReference type="ARBA" id="ARBA00022777"/>
    </source>
</evidence>